<dbReference type="AlphaFoldDB" id="A0A8S2SX80"/>
<feature type="domain" description="Xaa-Pro dipeptidyl-peptidase-like" evidence="2">
    <location>
        <begin position="14"/>
        <end position="282"/>
    </location>
</feature>
<protein>
    <recommendedName>
        <fullName evidence="2">Xaa-Pro dipeptidyl-peptidase-like domain-containing protein</fullName>
    </recommendedName>
</protein>
<dbReference type="PANTHER" id="PTHR47751:SF2">
    <property type="entry name" value="DLTD N-TERMINAL DOMAIN PROTEIN (AFU_ORTHOLOGUE AFUA_8G00380)-RELATED"/>
    <property type="match status" value="1"/>
</dbReference>
<organism evidence="4 5">
    <name type="scientific">Didymodactylos carnosus</name>
    <dbReference type="NCBI Taxonomy" id="1234261"/>
    <lineage>
        <taxon>Eukaryota</taxon>
        <taxon>Metazoa</taxon>
        <taxon>Spiralia</taxon>
        <taxon>Gnathifera</taxon>
        <taxon>Rotifera</taxon>
        <taxon>Eurotatoria</taxon>
        <taxon>Bdelloidea</taxon>
        <taxon>Philodinida</taxon>
        <taxon>Philodinidae</taxon>
        <taxon>Didymodactylos</taxon>
    </lineage>
</organism>
<dbReference type="EMBL" id="CAJOBA010049697">
    <property type="protein sequence ID" value="CAF4226569.1"/>
    <property type="molecule type" value="Genomic_DNA"/>
</dbReference>
<name>A0A8S2SX80_9BILA</name>
<dbReference type="PANTHER" id="PTHR47751">
    <property type="entry name" value="SUPERFAMILY HYDROLASE, PUTATIVE (AFU_ORTHOLOGUE AFUA_2G16580)-RELATED"/>
    <property type="match status" value="1"/>
</dbReference>
<dbReference type="Gene3D" id="1.10.10.800">
    <property type="match status" value="1"/>
</dbReference>
<dbReference type="Gene3D" id="3.40.50.1820">
    <property type="entry name" value="alpha/beta hydrolase"/>
    <property type="match status" value="1"/>
</dbReference>
<dbReference type="InterPro" id="IPR029058">
    <property type="entry name" value="AB_hydrolase_fold"/>
</dbReference>
<dbReference type="InterPro" id="IPR051411">
    <property type="entry name" value="Polyketide_trans_af380"/>
</dbReference>
<evidence type="ECO:0000256" key="1">
    <source>
        <dbReference type="ARBA" id="ARBA00029464"/>
    </source>
</evidence>
<evidence type="ECO:0000259" key="2">
    <source>
        <dbReference type="Pfam" id="PF02129"/>
    </source>
</evidence>
<evidence type="ECO:0000313" key="3">
    <source>
        <dbReference type="EMBL" id="CAF1427796.1"/>
    </source>
</evidence>
<sequence>MSFTRQNVEFSANDGVILRGWLYQPVQNNTHQQIYPAIIMTHGYSAVKELYLDLYAELFTKSNFVVLVYDHRNFGESDGDPRQEIDPWKQIEDYSSAIDYLQSLTTLVDSLRIGIWGTSYSGGHVLVVSAKDKRVKCVVSQVPTISGKRNIRRRVKDEDQWQKLVKDFEKENENRTTGHKPKVVPIIKPEEQQDWWYFFNVDQVPDKDKWRCRNWLNEQTLRSIELYSGYEPEEYIEKISPCPLQMIVGDKDTVTFTDDQIEVFQNKAREPKKLVMFNGGHFSPYVEQFDIAANAANEWFIKYLQN</sequence>
<dbReference type="InterPro" id="IPR000383">
    <property type="entry name" value="Xaa-Pro-like_dom"/>
</dbReference>
<evidence type="ECO:0000313" key="5">
    <source>
        <dbReference type="Proteomes" id="UP000682733"/>
    </source>
</evidence>
<dbReference type="Proteomes" id="UP000677228">
    <property type="component" value="Unassembled WGS sequence"/>
</dbReference>
<dbReference type="Pfam" id="PF02129">
    <property type="entry name" value="Peptidase_S15"/>
    <property type="match status" value="1"/>
</dbReference>
<gene>
    <name evidence="3" type="ORF">OVA965_LOCUS33923</name>
    <name evidence="4" type="ORF">TMI583_LOCUS34828</name>
</gene>
<evidence type="ECO:0000313" key="4">
    <source>
        <dbReference type="EMBL" id="CAF4226569.1"/>
    </source>
</evidence>
<accession>A0A8S2SX80</accession>
<dbReference type="SUPFAM" id="SSF53474">
    <property type="entry name" value="alpha/beta-Hydrolases"/>
    <property type="match status" value="1"/>
</dbReference>
<reference evidence="4" key="1">
    <citation type="submission" date="2021-02" db="EMBL/GenBank/DDBJ databases">
        <authorList>
            <person name="Nowell W R."/>
        </authorList>
    </citation>
    <scope>NUCLEOTIDE SEQUENCE</scope>
</reference>
<comment type="similarity">
    <text evidence="1">Belongs to the polyketide transferase af380 family.</text>
</comment>
<dbReference type="EMBL" id="CAJNOK010027920">
    <property type="protein sequence ID" value="CAF1427796.1"/>
    <property type="molecule type" value="Genomic_DNA"/>
</dbReference>
<dbReference type="GO" id="GO:0016787">
    <property type="term" value="F:hydrolase activity"/>
    <property type="evidence" value="ECO:0007669"/>
    <property type="project" value="InterPro"/>
</dbReference>
<comment type="caution">
    <text evidence="4">The sequence shown here is derived from an EMBL/GenBank/DDBJ whole genome shotgun (WGS) entry which is preliminary data.</text>
</comment>
<proteinExistence type="inferred from homology"/>
<dbReference type="Proteomes" id="UP000682733">
    <property type="component" value="Unassembled WGS sequence"/>
</dbReference>